<dbReference type="OMA" id="KFWRTES"/>
<dbReference type="OrthoDB" id="161814at2759"/>
<reference evidence="6" key="1">
    <citation type="journal article" date="2020" name="Nat. Ecol. Evol.">
        <title>Deeply conserved synteny resolves early events in vertebrate evolution.</title>
        <authorList>
            <person name="Simakov O."/>
            <person name="Marletaz F."/>
            <person name="Yue J.X."/>
            <person name="O'Connell B."/>
            <person name="Jenkins J."/>
            <person name="Brandt A."/>
            <person name="Calef R."/>
            <person name="Tung C.H."/>
            <person name="Huang T.K."/>
            <person name="Schmutz J."/>
            <person name="Satoh N."/>
            <person name="Yu J.K."/>
            <person name="Putnam N.H."/>
            <person name="Green R.E."/>
            <person name="Rokhsar D.S."/>
        </authorList>
    </citation>
    <scope>NUCLEOTIDE SEQUENCE [LARGE SCALE GENOMIC DNA]</scope>
    <source>
        <strain evidence="6">S238N-H82</strain>
    </source>
</reference>
<dbReference type="GO" id="GO:0016020">
    <property type="term" value="C:membrane"/>
    <property type="evidence" value="ECO:0007669"/>
    <property type="project" value="UniProtKB-SubCell"/>
</dbReference>
<organism evidence="6 7">
    <name type="scientific">Branchiostoma floridae</name>
    <name type="common">Florida lancelet</name>
    <name type="synonym">Amphioxus</name>
    <dbReference type="NCBI Taxonomy" id="7739"/>
    <lineage>
        <taxon>Eukaryota</taxon>
        <taxon>Metazoa</taxon>
        <taxon>Chordata</taxon>
        <taxon>Cephalochordata</taxon>
        <taxon>Leptocardii</taxon>
        <taxon>Amphioxiformes</taxon>
        <taxon>Branchiostomatidae</taxon>
        <taxon>Branchiostoma</taxon>
    </lineage>
</organism>
<gene>
    <name evidence="7" type="primary">LOC118422097</name>
</gene>
<evidence type="ECO:0000256" key="5">
    <source>
        <dbReference type="SAM" id="SignalP"/>
    </source>
</evidence>
<keyword evidence="4" id="KW-0186">Copper</keyword>
<keyword evidence="2 4" id="KW-1133">Transmembrane helix</keyword>
<reference evidence="7" key="2">
    <citation type="submission" date="2025-08" db="UniProtKB">
        <authorList>
            <consortium name="RefSeq"/>
        </authorList>
    </citation>
    <scope>IDENTIFICATION</scope>
    <source>
        <strain evidence="7">S238N-H82</strain>
        <tissue evidence="7">Testes</tissue>
    </source>
</reference>
<comment type="similarity">
    <text evidence="4">Belongs to the copper transporter (Ctr) (TC 1.A.56) family. SLC31A subfamily.</text>
</comment>
<keyword evidence="4" id="KW-0813">Transport</keyword>
<evidence type="ECO:0000313" key="7">
    <source>
        <dbReference type="RefSeq" id="XP_035685530.1"/>
    </source>
</evidence>
<accession>A0A9J7LPD6</accession>
<keyword evidence="3 4" id="KW-0472">Membrane</keyword>
<keyword evidence="6" id="KW-1185">Reference proteome</keyword>
<keyword evidence="5" id="KW-0732">Signal</keyword>
<keyword evidence="4" id="KW-0187">Copper transport</keyword>
<protein>
    <recommendedName>
        <fullName evidence="4">Copper transport protein</fullName>
    </recommendedName>
</protein>
<dbReference type="InterPro" id="IPR007274">
    <property type="entry name" value="Cop_transporter"/>
</dbReference>
<feature type="chain" id="PRO_5039889344" description="Copper transport protein" evidence="5">
    <location>
        <begin position="23"/>
        <end position="204"/>
    </location>
</feature>
<feature type="transmembrane region" description="Helical" evidence="4">
    <location>
        <begin position="170"/>
        <end position="189"/>
    </location>
</feature>
<dbReference type="Proteomes" id="UP000001554">
    <property type="component" value="Chromosome 8"/>
</dbReference>
<feature type="signal peptide" evidence="5">
    <location>
        <begin position="1"/>
        <end position="22"/>
    </location>
</feature>
<dbReference type="PANTHER" id="PTHR12483:SF115">
    <property type="entry name" value="COPPER TRANSPORT PROTEIN"/>
    <property type="match status" value="1"/>
</dbReference>
<feature type="transmembrane region" description="Helical" evidence="4">
    <location>
        <begin position="146"/>
        <end position="164"/>
    </location>
</feature>
<dbReference type="Pfam" id="PF04145">
    <property type="entry name" value="Ctr"/>
    <property type="match status" value="1"/>
</dbReference>
<keyword evidence="1 4" id="KW-0812">Transmembrane</keyword>
<keyword evidence="4" id="KW-0406">Ion transport</keyword>
<dbReference type="GO" id="GO:0005375">
    <property type="term" value="F:copper ion transmembrane transporter activity"/>
    <property type="evidence" value="ECO:0007669"/>
    <property type="project" value="UniProtKB-UniRule"/>
</dbReference>
<comment type="subcellular location">
    <subcellularLocation>
        <location evidence="4">Membrane</location>
        <topology evidence="4">Multi-pass membrane protein</topology>
    </subcellularLocation>
</comment>
<evidence type="ECO:0000256" key="2">
    <source>
        <dbReference type="ARBA" id="ARBA00022989"/>
    </source>
</evidence>
<evidence type="ECO:0000256" key="1">
    <source>
        <dbReference type="ARBA" id="ARBA00022692"/>
    </source>
</evidence>
<dbReference type="RefSeq" id="XP_035685530.1">
    <property type="nucleotide sequence ID" value="XM_035829637.1"/>
</dbReference>
<evidence type="ECO:0000256" key="4">
    <source>
        <dbReference type="RuleBase" id="RU367022"/>
    </source>
</evidence>
<dbReference type="PANTHER" id="PTHR12483">
    <property type="entry name" value="SOLUTE CARRIER FAMILY 31 COPPER TRANSPORTERS"/>
    <property type="match status" value="1"/>
</dbReference>
<sequence length="204" mass="22868">MAAAQHFIPLVVVLVFCQTTYGAATTATALKNSTDMTPSAGSHGGGHKMYFFVDHRGITVLFYEWKTESVAALIGSCIGVFAIAVLYEGLKVWREMLMVRARDSENVASQSIQLLTDKKITRYTQDDIIPVEPPPRKRDQMFDRMHALQSLLHIVQVLVSYGLMLVFMTFNVWLCLSVALGAGAGYFVFAWRRPIMNNMNEHCL</sequence>
<evidence type="ECO:0000313" key="6">
    <source>
        <dbReference type="Proteomes" id="UP000001554"/>
    </source>
</evidence>
<evidence type="ECO:0000256" key="3">
    <source>
        <dbReference type="ARBA" id="ARBA00023136"/>
    </source>
</evidence>
<feature type="transmembrane region" description="Helical" evidence="4">
    <location>
        <begin position="70"/>
        <end position="90"/>
    </location>
</feature>
<dbReference type="KEGG" id="bfo:118422097"/>
<dbReference type="AlphaFoldDB" id="A0A9J7LPD6"/>
<proteinExistence type="inferred from homology"/>
<dbReference type="GeneID" id="118422097"/>
<name>A0A9J7LPD6_BRAFL</name>